<dbReference type="STRING" id="1034346.GCA_000313565_01907"/>
<sequence>MKRSLALISLCLLTGCSSNQSKEIDIDKTAETMISEYYNDEMIKANDDQIRSILMIDMAKNTCAVYVSSSNETNELAICKGEDEVLKKAFEERRDYNLTSAENYFPEEADKIKNSVIEKVGDAWVLITNDNSQDVLEAIKASL</sequence>
<dbReference type="InterPro" id="IPR025648">
    <property type="entry name" value="DUF4358"/>
</dbReference>
<evidence type="ECO:0000313" key="2">
    <source>
        <dbReference type="Proteomes" id="UP000247612"/>
    </source>
</evidence>
<dbReference type="AlphaFoldDB" id="A0A318KE55"/>
<name>A0A318KE55_9FIRM</name>
<dbReference type="PROSITE" id="PS51257">
    <property type="entry name" value="PROKAR_LIPOPROTEIN"/>
    <property type="match status" value="1"/>
</dbReference>
<reference evidence="1 2" key="1">
    <citation type="submission" date="2018-05" db="EMBL/GenBank/DDBJ databases">
        <title>Genomic Encyclopedia of Type Strains, Phase IV (KMG-IV): sequencing the most valuable type-strain genomes for metagenomic binning, comparative biology and taxonomic classification.</title>
        <authorList>
            <person name="Goeker M."/>
        </authorList>
    </citation>
    <scope>NUCLEOTIDE SEQUENCE [LARGE SCALE GENOMIC DNA]</scope>
    <source>
        <strain evidence="1 2">JC118</strain>
    </source>
</reference>
<gene>
    <name evidence="1" type="ORF">DES51_11912</name>
</gene>
<comment type="caution">
    <text evidence="1">The sequence shown here is derived from an EMBL/GenBank/DDBJ whole genome shotgun (WGS) entry which is preliminary data.</text>
</comment>
<organism evidence="1 2">
    <name type="scientific">Dielma fastidiosa</name>
    <dbReference type="NCBI Taxonomy" id="1034346"/>
    <lineage>
        <taxon>Bacteria</taxon>
        <taxon>Bacillati</taxon>
        <taxon>Bacillota</taxon>
        <taxon>Erysipelotrichia</taxon>
        <taxon>Erysipelotrichales</taxon>
        <taxon>Erysipelotrichaceae</taxon>
        <taxon>Dielma</taxon>
    </lineage>
</organism>
<dbReference type="OrthoDB" id="1820385at2"/>
<accession>A0A318KE55</accession>
<dbReference type="GeneID" id="94442485"/>
<keyword evidence="2" id="KW-1185">Reference proteome</keyword>
<dbReference type="Pfam" id="PF14270">
    <property type="entry name" value="DUF4358"/>
    <property type="match status" value="1"/>
</dbReference>
<evidence type="ECO:0000313" key="1">
    <source>
        <dbReference type="EMBL" id="PXX75196.1"/>
    </source>
</evidence>
<protein>
    <submittedName>
        <fullName evidence="1">Uncharacterized protein DUF4358</fullName>
    </submittedName>
</protein>
<dbReference type="EMBL" id="QJKH01000019">
    <property type="protein sequence ID" value="PXX75196.1"/>
    <property type="molecule type" value="Genomic_DNA"/>
</dbReference>
<dbReference type="RefSeq" id="WP_022938211.1">
    <property type="nucleotide sequence ID" value="NZ_CABKRQ010000005.1"/>
</dbReference>
<proteinExistence type="predicted"/>
<dbReference type="Proteomes" id="UP000247612">
    <property type="component" value="Unassembled WGS sequence"/>
</dbReference>